<gene>
    <name evidence="1" type="ORF">LCGC14_1734260</name>
</gene>
<name>A0A0F9H8M3_9ZZZZ</name>
<organism evidence="1">
    <name type="scientific">marine sediment metagenome</name>
    <dbReference type="NCBI Taxonomy" id="412755"/>
    <lineage>
        <taxon>unclassified sequences</taxon>
        <taxon>metagenomes</taxon>
        <taxon>ecological metagenomes</taxon>
    </lineage>
</organism>
<sequence>MLDETKLSSLTQNREGLLIWLEQSRWVNVLDEHAHEFKDMFGIEDDPYTIGNFILGVIAKYPIYKTLPGGGGNSKLYVYSLHKFKKEEYEGENEQINLSLQALK</sequence>
<proteinExistence type="predicted"/>
<dbReference type="EMBL" id="LAZR01015779">
    <property type="protein sequence ID" value="KKM07405.1"/>
    <property type="molecule type" value="Genomic_DNA"/>
</dbReference>
<evidence type="ECO:0000313" key="1">
    <source>
        <dbReference type="EMBL" id="KKM07405.1"/>
    </source>
</evidence>
<comment type="caution">
    <text evidence="1">The sequence shown here is derived from an EMBL/GenBank/DDBJ whole genome shotgun (WGS) entry which is preliminary data.</text>
</comment>
<reference evidence="1" key="1">
    <citation type="journal article" date="2015" name="Nature">
        <title>Complex archaea that bridge the gap between prokaryotes and eukaryotes.</title>
        <authorList>
            <person name="Spang A."/>
            <person name="Saw J.H."/>
            <person name="Jorgensen S.L."/>
            <person name="Zaremba-Niedzwiedzka K."/>
            <person name="Martijn J."/>
            <person name="Lind A.E."/>
            <person name="van Eijk R."/>
            <person name="Schleper C."/>
            <person name="Guy L."/>
            <person name="Ettema T.J."/>
        </authorList>
    </citation>
    <scope>NUCLEOTIDE SEQUENCE</scope>
</reference>
<dbReference type="AlphaFoldDB" id="A0A0F9H8M3"/>
<accession>A0A0F9H8M3</accession>
<protein>
    <submittedName>
        <fullName evidence="1">Uncharacterized protein</fullName>
    </submittedName>
</protein>